<accession>A0ACC2SRG3</accession>
<protein>
    <submittedName>
        <fullName evidence="1">Uncharacterized protein</fullName>
    </submittedName>
</protein>
<keyword evidence="2" id="KW-1185">Reference proteome</keyword>
<evidence type="ECO:0000313" key="1">
    <source>
        <dbReference type="EMBL" id="KAJ9064972.1"/>
    </source>
</evidence>
<reference evidence="1" key="1">
    <citation type="submission" date="2022-04" db="EMBL/GenBank/DDBJ databases">
        <title>Genome of the entomopathogenic fungus Entomophthora muscae.</title>
        <authorList>
            <person name="Elya C."/>
            <person name="Lovett B.R."/>
            <person name="Lee E."/>
            <person name="Macias A.M."/>
            <person name="Hajek A.E."/>
            <person name="De Bivort B.L."/>
            <person name="Kasson M.T."/>
            <person name="De Fine Licht H.H."/>
            <person name="Stajich J.E."/>
        </authorList>
    </citation>
    <scope>NUCLEOTIDE SEQUENCE</scope>
    <source>
        <strain evidence="1">Berkeley</strain>
    </source>
</reference>
<organism evidence="1 2">
    <name type="scientific">Entomophthora muscae</name>
    <dbReference type="NCBI Taxonomy" id="34485"/>
    <lineage>
        <taxon>Eukaryota</taxon>
        <taxon>Fungi</taxon>
        <taxon>Fungi incertae sedis</taxon>
        <taxon>Zoopagomycota</taxon>
        <taxon>Entomophthoromycotina</taxon>
        <taxon>Entomophthoromycetes</taxon>
        <taxon>Entomophthorales</taxon>
        <taxon>Entomophthoraceae</taxon>
        <taxon>Entomophthora</taxon>
    </lineage>
</organism>
<gene>
    <name evidence="1" type="ORF">DSO57_1024811</name>
</gene>
<dbReference type="Proteomes" id="UP001165960">
    <property type="component" value="Unassembled WGS sequence"/>
</dbReference>
<sequence length="101" mass="11208">MKVGELEAIQGSDNWIDGHQPPEDFGVYVVSPEAPRKLEDFQFILPFGTPSYVVAALPSFHVANLRSILDSVSPSSPGSSCRCLQLLLFSWLFLLCLSFYN</sequence>
<dbReference type="EMBL" id="QTSX02004396">
    <property type="protein sequence ID" value="KAJ9064972.1"/>
    <property type="molecule type" value="Genomic_DNA"/>
</dbReference>
<comment type="caution">
    <text evidence="1">The sequence shown here is derived from an EMBL/GenBank/DDBJ whole genome shotgun (WGS) entry which is preliminary data.</text>
</comment>
<evidence type="ECO:0000313" key="2">
    <source>
        <dbReference type="Proteomes" id="UP001165960"/>
    </source>
</evidence>
<proteinExistence type="predicted"/>
<name>A0ACC2SRG3_9FUNG</name>